<comment type="caution">
    <text evidence="3">The sequence shown here is derived from an EMBL/GenBank/DDBJ whole genome shotgun (WGS) entry which is preliminary data.</text>
</comment>
<evidence type="ECO:0000256" key="1">
    <source>
        <dbReference type="SAM" id="MobiDB-lite"/>
    </source>
</evidence>
<dbReference type="EMBL" id="SHMB01000002">
    <property type="protein sequence ID" value="TAA30910.1"/>
    <property type="molecule type" value="Genomic_DNA"/>
</dbReference>
<dbReference type="RefSeq" id="WP_130516340.1">
    <property type="nucleotide sequence ID" value="NZ_SHMA01000004.1"/>
</dbReference>
<evidence type="ECO:0000259" key="2">
    <source>
        <dbReference type="Pfam" id="PF05036"/>
    </source>
</evidence>
<feature type="domain" description="SPOR" evidence="2">
    <location>
        <begin position="161"/>
        <end position="220"/>
    </location>
</feature>
<dbReference type="Proteomes" id="UP000291286">
    <property type="component" value="Unassembled WGS sequence"/>
</dbReference>
<name>A0A4Q8LK78_9GAMM</name>
<dbReference type="Gene3D" id="3.30.70.1070">
    <property type="entry name" value="Sporulation related repeat"/>
    <property type="match status" value="1"/>
</dbReference>
<organism evidence="3 4">
    <name type="scientific">Pseudoxanthomonas winnipegensis</name>
    <dbReference type="NCBI Taxonomy" id="2480810"/>
    <lineage>
        <taxon>Bacteria</taxon>
        <taxon>Pseudomonadati</taxon>
        <taxon>Pseudomonadota</taxon>
        <taxon>Gammaproteobacteria</taxon>
        <taxon>Lysobacterales</taxon>
        <taxon>Lysobacteraceae</taxon>
        <taxon>Pseudoxanthomonas</taxon>
    </lineage>
</organism>
<feature type="compositionally biased region" description="Low complexity" evidence="1">
    <location>
        <begin position="74"/>
        <end position="90"/>
    </location>
</feature>
<dbReference type="InterPro" id="IPR036680">
    <property type="entry name" value="SPOR-like_sf"/>
</dbReference>
<dbReference type="AlphaFoldDB" id="A0A4Q8LK78"/>
<protein>
    <submittedName>
        <fullName evidence="3">SPOR domain-containing protein</fullName>
    </submittedName>
</protein>
<feature type="region of interest" description="Disordered" evidence="1">
    <location>
        <begin position="131"/>
        <end position="150"/>
    </location>
</feature>
<sequence length="265" mass="27237">MLIRALILLLVVLNLGVAAWWLMAPSSPAPVPTAQVDGLPLLKTPTPQQLAQARRAAASRPAVEAPPSPQLVEAKPSTAVPATPAPQAKPVAPPKPAPVAAPAPAPAPEPPPKPAPLACTALGPFDSEAEARAAQGRLKPAPASARLRSQNQPARAYSVMAPFADRAAAEDMARRITAAGFDDLMVISNGPSSGVALGRYSTREAAQRRQRDLEAAGFDARMEAVGPEGPVQWWLDVRASAPATALQGQAGAARAVAQDCARASG</sequence>
<evidence type="ECO:0000313" key="4">
    <source>
        <dbReference type="Proteomes" id="UP000291286"/>
    </source>
</evidence>
<dbReference type="SUPFAM" id="SSF110997">
    <property type="entry name" value="Sporulation related repeat"/>
    <property type="match status" value="1"/>
</dbReference>
<reference evidence="3 4" key="1">
    <citation type="submission" date="2019-02" db="EMBL/GenBank/DDBJ databases">
        <title>WGS of Pseudoxanthomonas species novum from clinical isolates.</title>
        <authorList>
            <person name="Bernier A.-M."/>
            <person name="Bernard K."/>
            <person name="Vachon A."/>
        </authorList>
    </citation>
    <scope>NUCLEOTIDE SEQUENCE [LARGE SCALE GENOMIC DNA]</scope>
    <source>
        <strain evidence="3 4">NML171202</strain>
    </source>
</reference>
<gene>
    <name evidence="3" type="ORF">EA661_04735</name>
</gene>
<evidence type="ECO:0000313" key="3">
    <source>
        <dbReference type="EMBL" id="TAA30910.1"/>
    </source>
</evidence>
<proteinExistence type="predicted"/>
<feature type="compositionally biased region" description="Pro residues" evidence="1">
    <location>
        <begin position="91"/>
        <end position="115"/>
    </location>
</feature>
<feature type="region of interest" description="Disordered" evidence="1">
    <location>
        <begin position="47"/>
        <end position="121"/>
    </location>
</feature>
<dbReference type="GO" id="GO:0042834">
    <property type="term" value="F:peptidoglycan binding"/>
    <property type="evidence" value="ECO:0007669"/>
    <property type="project" value="InterPro"/>
</dbReference>
<accession>A0A4Q8LK78</accession>
<feature type="compositionally biased region" description="Low complexity" evidence="1">
    <location>
        <begin position="47"/>
        <end position="63"/>
    </location>
</feature>
<dbReference type="InterPro" id="IPR007730">
    <property type="entry name" value="SPOR-like_dom"/>
</dbReference>
<dbReference type="Pfam" id="PF05036">
    <property type="entry name" value="SPOR"/>
    <property type="match status" value="1"/>
</dbReference>